<proteinExistence type="predicted"/>
<organism evidence="1 2">
    <name type="scientific">Luteolibacter luteus</name>
    <dbReference type="NCBI Taxonomy" id="2728835"/>
    <lineage>
        <taxon>Bacteria</taxon>
        <taxon>Pseudomonadati</taxon>
        <taxon>Verrucomicrobiota</taxon>
        <taxon>Verrucomicrobiia</taxon>
        <taxon>Verrucomicrobiales</taxon>
        <taxon>Verrucomicrobiaceae</taxon>
        <taxon>Luteolibacter</taxon>
    </lineage>
</organism>
<accession>A0A858RG54</accession>
<keyword evidence="2" id="KW-1185">Reference proteome</keyword>
<name>A0A858RG54_9BACT</name>
<dbReference type="AlphaFoldDB" id="A0A858RG54"/>
<sequence>MKARLADPSVVFDSYPVTVACLKMDYSEFSSRYALTLPVTEHSGMGRGYGAMFILSSGKPVYYNFWEGFRKHYSEFECSDTEDQLEIASRIRSDFGLGDDDFFWTAEHAGFSSFVVTRQDDHGNEFEISAFESRFDAVALKDELETYQHKQSYAIEGRKEPIPAKRRIDYSAYKI</sequence>
<reference evidence="1 2" key="1">
    <citation type="submission" date="2020-04" db="EMBL/GenBank/DDBJ databases">
        <title>Luteolibacter sp. G-1-1-1 isolated from soil.</title>
        <authorList>
            <person name="Dahal R.H."/>
        </authorList>
    </citation>
    <scope>NUCLEOTIDE SEQUENCE [LARGE SCALE GENOMIC DNA]</scope>
    <source>
        <strain evidence="1 2">G-1-1-1</strain>
    </source>
</reference>
<evidence type="ECO:0000313" key="1">
    <source>
        <dbReference type="EMBL" id="QJE95571.1"/>
    </source>
</evidence>
<gene>
    <name evidence="1" type="ORF">HHL09_07150</name>
</gene>
<dbReference type="EMBL" id="CP051774">
    <property type="protein sequence ID" value="QJE95571.1"/>
    <property type="molecule type" value="Genomic_DNA"/>
</dbReference>
<protein>
    <submittedName>
        <fullName evidence="1">Uncharacterized protein</fullName>
    </submittedName>
</protein>
<dbReference type="RefSeq" id="WP_169453885.1">
    <property type="nucleotide sequence ID" value="NZ_CP051774.1"/>
</dbReference>
<dbReference type="KEGG" id="luo:HHL09_07150"/>
<evidence type="ECO:0000313" key="2">
    <source>
        <dbReference type="Proteomes" id="UP000501812"/>
    </source>
</evidence>
<dbReference type="Proteomes" id="UP000501812">
    <property type="component" value="Chromosome"/>
</dbReference>